<protein>
    <submittedName>
        <fullName evidence="1">Uncharacterized protein</fullName>
    </submittedName>
</protein>
<dbReference type="Proteomes" id="UP001499987">
    <property type="component" value="Unassembled WGS sequence"/>
</dbReference>
<reference evidence="1 2" key="1">
    <citation type="journal article" date="2019" name="Int. J. Syst. Evol. Microbiol.">
        <title>The Global Catalogue of Microorganisms (GCM) 10K type strain sequencing project: providing services to taxonomists for standard genome sequencing and annotation.</title>
        <authorList>
            <consortium name="The Broad Institute Genomics Platform"/>
            <consortium name="The Broad Institute Genome Sequencing Center for Infectious Disease"/>
            <person name="Wu L."/>
            <person name="Ma J."/>
        </authorList>
    </citation>
    <scope>NUCLEOTIDE SEQUENCE [LARGE SCALE GENOMIC DNA]</scope>
    <source>
        <strain evidence="1 2">JCM 13002</strain>
    </source>
</reference>
<dbReference type="EMBL" id="BAAALD010000036">
    <property type="protein sequence ID" value="GAA1091627.1"/>
    <property type="molecule type" value="Genomic_DNA"/>
</dbReference>
<evidence type="ECO:0000313" key="2">
    <source>
        <dbReference type="Proteomes" id="UP001499987"/>
    </source>
</evidence>
<keyword evidence="2" id="KW-1185">Reference proteome</keyword>
<accession>A0ABN1TLZ2</accession>
<evidence type="ECO:0000313" key="1">
    <source>
        <dbReference type="EMBL" id="GAA1091627.1"/>
    </source>
</evidence>
<gene>
    <name evidence="1" type="ORF">GCM10009663_39280</name>
</gene>
<sequence length="61" mass="6850">MASRILPRRRARRRYLRVRDEAGVAAGIDKPRTLPSAYAAHRIRPAPFTASNVHAGREQGQ</sequence>
<organism evidence="1 2">
    <name type="scientific">Kitasatospora arboriphila</name>
    <dbReference type="NCBI Taxonomy" id="258052"/>
    <lineage>
        <taxon>Bacteria</taxon>
        <taxon>Bacillati</taxon>
        <taxon>Actinomycetota</taxon>
        <taxon>Actinomycetes</taxon>
        <taxon>Kitasatosporales</taxon>
        <taxon>Streptomycetaceae</taxon>
        <taxon>Kitasatospora</taxon>
    </lineage>
</organism>
<proteinExistence type="predicted"/>
<comment type="caution">
    <text evidence="1">The sequence shown here is derived from an EMBL/GenBank/DDBJ whole genome shotgun (WGS) entry which is preliminary data.</text>
</comment>
<name>A0ABN1TLZ2_9ACTN</name>